<evidence type="ECO:0000313" key="1">
    <source>
        <dbReference type="EMBL" id="KAL1875693.1"/>
    </source>
</evidence>
<name>A0ABR3XIA5_9PEZI</name>
<dbReference type="Proteomes" id="UP001586593">
    <property type="component" value="Unassembled WGS sequence"/>
</dbReference>
<keyword evidence="2" id="KW-1185">Reference proteome</keyword>
<dbReference type="EMBL" id="JAZHXJ010000089">
    <property type="protein sequence ID" value="KAL1875693.1"/>
    <property type="molecule type" value="Genomic_DNA"/>
</dbReference>
<evidence type="ECO:0008006" key="3">
    <source>
        <dbReference type="Google" id="ProtNLM"/>
    </source>
</evidence>
<gene>
    <name evidence="1" type="ORF">VTK73DRAFT_9948</name>
</gene>
<evidence type="ECO:0000313" key="2">
    <source>
        <dbReference type="Proteomes" id="UP001586593"/>
    </source>
</evidence>
<comment type="caution">
    <text evidence="1">The sequence shown here is derived from an EMBL/GenBank/DDBJ whole genome shotgun (WGS) entry which is preliminary data.</text>
</comment>
<protein>
    <recommendedName>
        <fullName evidence="3">Aminoglycoside phosphotransferase domain-containing protein</fullName>
    </recommendedName>
</protein>
<accession>A0ABR3XIA5</accession>
<proteinExistence type="predicted"/>
<reference evidence="1 2" key="1">
    <citation type="journal article" date="2024" name="Commun. Biol.">
        <title>Comparative genomic analysis of thermophilic fungi reveals convergent evolutionary adaptations and gene losses.</title>
        <authorList>
            <person name="Steindorff A.S."/>
            <person name="Aguilar-Pontes M.V."/>
            <person name="Robinson A.J."/>
            <person name="Andreopoulos B."/>
            <person name="LaButti K."/>
            <person name="Kuo A."/>
            <person name="Mondo S."/>
            <person name="Riley R."/>
            <person name="Otillar R."/>
            <person name="Haridas S."/>
            <person name="Lipzen A."/>
            <person name="Grimwood J."/>
            <person name="Schmutz J."/>
            <person name="Clum A."/>
            <person name="Reid I.D."/>
            <person name="Moisan M.C."/>
            <person name="Butler G."/>
            <person name="Nguyen T.T.M."/>
            <person name="Dewar K."/>
            <person name="Conant G."/>
            <person name="Drula E."/>
            <person name="Henrissat B."/>
            <person name="Hansel C."/>
            <person name="Singer S."/>
            <person name="Hutchinson M.I."/>
            <person name="de Vries R.P."/>
            <person name="Natvig D.O."/>
            <person name="Powell A.J."/>
            <person name="Tsang A."/>
            <person name="Grigoriev I.V."/>
        </authorList>
    </citation>
    <scope>NUCLEOTIDE SEQUENCE [LARGE SCALE GENOMIC DNA]</scope>
    <source>
        <strain evidence="1 2">ATCC 24622</strain>
    </source>
</reference>
<organism evidence="1 2">
    <name type="scientific">Phialemonium thermophilum</name>
    <dbReference type="NCBI Taxonomy" id="223376"/>
    <lineage>
        <taxon>Eukaryota</taxon>
        <taxon>Fungi</taxon>
        <taxon>Dikarya</taxon>
        <taxon>Ascomycota</taxon>
        <taxon>Pezizomycotina</taxon>
        <taxon>Sordariomycetes</taxon>
        <taxon>Sordariomycetidae</taxon>
        <taxon>Cephalothecales</taxon>
        <taxon>Cephalothecaceae</taxon>
        <taxon>Phialemonium</taxon>
    </lineage>
</organism>
<sequence length="170" mass="19106">MASEHQSYYVDEEISNFFKRASATRATCDDRAKELVSGLVIPVVVQGVCSHSVNAGTRADFVVQSRPKGFQLNLQKLHLTRENHRSLVPQVLCIGLESPAKGRHAYHEDLHRKAETELRLLLVSLPDRFHPIIQKPLDSIPSVFSLPVVLLHQDFDTCNIMVEGVICRLV</sequence>